<dbReference type="EMBL" id="JAQIZT010000009">
    <property type="protein sequence ID" value="KAJ6985660.1"/>
    <property type="molecule type" value="Genomic_DNA"/>
</dbReference>
<evidence type="ECO:0000313" key="2">
    <source>
        <dbReference type="EMBL" id="KAJ6985660.1"/>
    </source>
</evidence>
<evidence type="ECO:0000256" key="1">
    <source>
        <dbReference type="SAM" id="MobiDB-lite"/>
    </source>
</evidence>
<feature type="region of interest" description="Disordered" evidence="1">
    <location>
        <begin position="15"/>
        <end position="39"/>
    </location>
</feature>
<protein>
    <submittedName>
        <fullName evidence="2">Uncharacterized protein</fullName>
    </submittedName>
</protein>
<comment type="caution">
    <text evidence="2">The sequence shown here is derived from an EMBL/GenBank/DDBJ whole genome shotgun (WGS) entry which is preliminary data.</text>
</comment>
<gene>
    <name evidence="2" type="ORF">NC653_023570</name>
</gene>
<accession>A0AAD6MHS8</accession>
<reference evidence="2" key="1">
    <citation type="journal article" date="2023" name="Mol. Ecol. Resour.">
        <title>Chromosome-level genome assembly of a triploid poplar Populus alba 'Berolinensis'.</title>
        <authorList>
            <person name="Chen S."/>
            <person name="Yu Y."/>
            <person name="Wang X."/>
            <person name="Wang S."/>
            <person name="Zhang T."/>
            <person name="Zhou Y."/>
            <person name="He R."/>
            <person name="Meng N."/>
            <person name="Wang Y."/>
            <person name="Liu W."/>
            <person name="Liu Z."/>
            <person name="Liu J."/>
            <person name="Guo Q."/>
            <person name="Huang H."/>
            <person name="Sederoff R.R."/>
            <person name="Wang G."/>
            <person name="Qu G."/>
            <person name="Chen S."/>
        </authorList>
    </citation>
    <scope>NUCLEOTIDE SEQUENCE</scope>
    <source>
        <strain evidence="2">SC-2020</strain>
    </source>
</reference>
<dbReference type="AlphaFoldDB" id="A0AAD6MHS8"/>
<sequence>MKRFIDQRKLQREDSFMDQRQWHTGQLGAESTRNSSFEG</sequence>
<name>A0AAD6MHS8_9ROSI</name>
<organism evidence="2 3">
    <name type="scientific">Populus alba x Populus x berolinensis</name>
    <dbReference type="NCBI Taxonomy" id="444605"/>
    <lineage>
        <taxon>Eukaryota</taxon>
        <taxon>Viridiplantae</taxon>
        <taxon>Streptophyta</taxon>
        <taxon>Embryophyta</taxon>
        <taxon>Tracheophyta</taxon>
        <taxon>Spermatophyta</taxon>
        <taxon>Magnoliopsida</taxon>
        <taxon>eudicotyledons</taxon>
        <taxon>Gunneridae</taxon>
        <taxon>Pentapetalae</taxon>
        <taxon>rosids</taxon>
        <taxon>fabids</taxon>
        <taxon>Malpighiales</taxon>
        <taxon>Salicaceae</taxon>
        <taxon>Saliceae</taxon>
        <taxon>Populus</taxon>
    </lineage>
</organism>
<dbReference type="Proteomes" id="UP001164929">
    <property type="component" value="Chromosome 9"/>
</dbReference>
<keyword evidence="3" id="KW-1185">Reference proteome</keyword>
<feature type="compositionally biased region" description="Polar residues" evidence="1">
    <location>
        <begin position="29"/>
        <end position="39"/>
    </location>
</feature>
<proteinExistence type="predicted"/>
<evidence type="ECO:0000313" key="3">
    <source>
        <dbReference type="Proteomes" id="UP001164929"/>
    </source>
</evidence>